<feature type="transmembrane region" description="Helical" evidence="9">
    <location>
        <begin position="231"/>
        <end position="248"/>
    </location>
</feature>
<dbReference type="SUPFAM" id="SSF82866">
    <property type="entry name" value="Multidrug efflux transporter AcrB transmembrane domain"/>
    <property type="match status" value="1"/>
</dbReference>
<evidence type="ECO:0000313" key="12">
    <source>
        <dbReference type="Proteomes" id="UP000178372"/>
    </source>
</evidence>
<comment type="similarity">
    <text evidence="9">Belongs to the SecD/SecF family. SecF subfamily.</text>
</comment>
<evidence type="ECO:0000256" key="9">
    <source>
        <dbReference type="HAMAP-Rule" id="MF_01464"/>
    </source>
</evidence>
<accession>A0A1F7GCE8</accession>
<keyword evidence="7 9" id="KW-0811">Translocation</keyword>
<dbReference type="Pfam" id="PF07549">
    <property type="entry name" value="Sec_GG"/>
    <property type="match status" value="1"/>
</dbReference>
<dbReference type="InterPro" id="IPR005665">
    <property type="entry name" value="SecF_bac"/>
</dbReference>
<organism evidence="11 12">
    <name type="scientific">Candidatus Roizmanbacteria bacterium RIFCSPHIGHO2_01_FULL_39_12b</name>
    <dbReference type="NCBI Taxonomy" id="1802030"/>
    <lineage>
        <taxon>Bacteria</taxon>
        <taxon>Candidatus Roizmaniibacteriota</taxon>
    </lineage>
</organism>
<comment type="subcellular location">
    <subcellularLocation>
        <location evidence="1 9">Cell membrane</location>
        <topology evidence="1 9">Multi-pass membrane protein</topology>
    </subcellularLocation>
</comment>
<dbReference type="Proteomes" id="UP000178372">
    <property type="component" value="Unassembled WGS sequence"/>
</dbReference>
<dbReference type="Pfam" id="PF02355">
    <property type="entry name" value="SecD_SecF_C"/>
    <property type="match status" value="1"/>
</dbReference>
<dbReference type="NCBIfam" id="TIGR00966">
    <property type="entry name" value="transloc_SecF"/>
    <property type="match status" value="1"/>
</dbReference>
<dbReference type="GO" id="GO:0005886">
    <property type="term" value="C:plasma membrane"/>
    <property type="evidence" value="ECO:0007669"/>
    <property type="project" value="UniProtKB-SubCell"/>
</dbReference>
<dbReference type="PANTHER" id="PTHR30081">
    <property type="entry name" value="PROTEIN-EXPORT MEMBRANE PROTEIN SEC"/>
    <property type="match status" value="1"/>
</dbReference>
<keyword evidence="8 9" id="KW-0472">Membrane</keyword>
<proteinExistence type="inferred from homology"/>
<gene>
    <name evidence="9" type="primary">secF</name>
    <name evidence="11" type="ORF">A2690_00045</name>
</gene>
<evidence type="ECO:0000256" key="8">
    <source>
        <dbReference type="ARBA" id="ARBA00023136"/>
    </source>
</evidence>
<feature type="domain" description="Protein export membrane protein SecD/SecF C-terminal" evidence="10">
    <location>
        <begin position="96"/>
        <end position="282"/>
    </location>
</feature>
<feature type="transmembrane region" description="Helical" evidence="9">
    <location>
        <begin position="153"/>
        <end position="176"/>
    </location>
</feature>
<dbReference type="GO" id="GO:0006605">
    <property type="term" value="P:protein targeting"/>
    <property type="evidence" value="ECO:0007669"/>
    <property type="project" value="UniProtKB-UniRule"/>
</dbReference>
<dbReference type="GO" id="GO:0065002">
    <property type="term" value="P:intracellular protein transmembrane transport"/>
    <property type="evidence" value="ECO:0007669"/>
    <property type="project" value="UniProtKB-UniRule"/>
</dbReference>
<evidence type="ECO:0000256" key="2">
    <source>
        <dbReference type="ARBA" id="ARBA00022448"/>
    </source>
</evidence>
<dbReference type="HAMAP" id="MF_01464_B">
    <property type="entry name" value="SecF_B"/>
    <property type="match status" value="1"/>
</dbReference>
<comment type="caution">
    <text evidence="11">The sequence shown here is derived from an EMBL/GenBank/DDBJ whole genome shotgun (WGS) entry which is preliminary data.</text>
</comment>
<dbReference type="InterPro" id="IPR048634">
    <property type="entry name" value="SecD_SecF_C"/>
</dbReference>
<dbReference type="PRINTS" id="PR01755">
    <property type="entry name" value="SECFTRNLCASE"/>
</dbReference>
<comment type="subunit">
    <text evidence="9">Forms a complex with SecD. Part of the essential Sec protein translocation apparatus which comprises SecA, SecYEG and auxiliary proteins SecDF. Other proteins may also be involved.</text>
</comment>
<evidence type="ECO:0000256" key="3">
    <source>
        <dbReference type="ARBA" id="ARBA00022475"/>
    </source>
</evidence>
<dbReference type="GO" id="GO:0015450">
    <property type="term" value="F:protein-transporting ATPase activity"/>
    <property type="evidence" value="ECO:0007669"/>
    <property type="project" value="InterPro"/>
</dbReference>
<evidence type="ECO:0000256" key="6">
    <source>
        <dbReference type="ARBA" id="ARBA00022989"/>
    </source>
</evidence>
<evidence type="ECO:0000256" key="4">
    <source>
        <dbReference type="ARBA" id="ARBA00022692"/>
    </source>
</evidence>
<evidence type="ECO:0000259" key="10">
    <source>
        <dbReference type="Pfam" id="PF02355"/>
    </source>
</evidence>
<dbReference type="InterPro" id="IPR022646">
    <property type="entry name" value="SecD/SecF_CS"/>
</dbReference>
<name>A0A1F7GCE8_9BACT</name>
<comment type="function">
    <text evidence="9">Part of the Sec protein translocase complex. Interacts with the SecYEG preprotein conducting channel. SecDF uses the proton motive force (PMF) to complete protein translocation after the ATP-dependent function of SecA.</text>
</comment>
<dbReference type="EMBL" id="MFZF01000013">
    <property type="protein sequence ID" value="OGK16661.1"/>
    <property type="molecule type" value="Genomic_DNA"/>
</dbReference>
<keyword evidence="2 9" id="KW-0813">Transport</keyword>
<protein>
    <recommendedName>
        <fullName evidence="9">Protein-export membrane protein SecF</fullName>
    </recommendedName>
</protein>
<dbReference type="Gene3D" id="1.20.1640.10">
    <property type="entry name" value="Multidrug efflux transporter AcrB transmembrane domain"/>
    <property type="match status" value="1"/>
</dbReference>
<keyword evidence="4 9" id="KW-0812">Transmembrane</keyword>
<dbReference type="GO" id="GO:0043952">
    <property type="term" value="P:protein transport by the Sec complex"/>
    <property type="evidence" value="ECO:0007669"/>
    <property type="project" value="UniProtKB-UniRule"/>
</dbReference>
<evidence type="ECO:0000256" key="5">
    <source>
        <dbReference type="ARBA" id="ARBA00022927"/>
    </source>
</evidence>
<feature type="transmembrane region" description="Helical" evidence="9">
    <location>
        <begin position="120"/>
        <end position="141"/>
    </location>
</feature>
<dbReference type="InterPro" id="IPR022813">
    <property type="entry name" value="SecD/SecF_arch_bac"/>
</dbReference>
<dbReference type="AlphaFoldDB" id="A0A1F7GCE8"/>
<feature type="transmembrane region" description="Helical" evidence="9">
    <location>
        <begin position="182"/>
        <end position="201"/>
    </location>
</feature>
<dbReference type="PANTHER" id="PTHR30081:SF8">
    <property type="entry name" value="PROTEIN TRANSLOCASE SUBUNIT SECF"/>
    <property type="match status" value="1"/>
</dbReference>
<feature type="transmembrane region" description="Helical" evidence="9">
    <location>
        <begin position="254"/>
        <end position="281"/>
    </location>
</feature>
<feature type="transmembrane region" description="Helical" evidence="9">
    <location>
        <begin position="12"/>
        <end position="33"/>
    </location>
</feature>
<sequence length="290" mass="32203">MINFLKFTKLYALVSIVIITIGLYSIFTFGYRYSIDFTGGTLLEYQISKNINLAQKNVIQKTINKKGSKVDVKGKVIFLRLPMINEKEEVVIRDQIKKIVSSNVIVARFETVGPSVSREIVRTTTSAAIIAAIGILAYMTFAFKKVTHGLSAVLAMIHDFLILVGTYSLLSCFFGAEFDTLFVTALLTTMSFSVHDTIVVFDKIREYSRVSVKPLSVNANKALTETMVRSINNSLTIILMLIPLTLVGGETIRFFAAALLIGTVTGTYSSPFVATPLLVFLDKLTRRKNR</sequence>
<keyword evidence="6 9" id="KW-1133">Transmembrane helix</keyword>
<keyword evidence="5 9" id="KW-0653">Protein transport</keyword>
<evidence type="ECO:0000256" key="1">
    <source>
        <dbReference type="ARBA" id="ARBA00004651"/>
    </source>
</evidence>
<evidence type="ECO:0000256" key="7">
    <source>
        <dbReference type="ARBA" id="ARBA00023010"/>
    </source>
</evidence>
<keyword evidence="3 9" id="KW-1003">Cell membrane</keyword>
<reference evidence="11 12" key="1">
    <citation type="journal article" date="2016" name="Nat. Commun.">
        <title>Thousands of microbial genomes shed light on interconnected biogeochemical processes in an aquifer system.</title>
        <authorList>
            <person name="Anantharaman K."/>
            <person name="Brown C.T."/>
            <person name="Hug L.A."/>
            <person name="Sharon I."/>
            <person name="Castelle C.J."/>
            <person name="Probst A.J."/>
            <person name="Thomas B.C."/>
            <person name="Singh A."/>
            <person name="Wilkins M.J."/>
            <person name="Karaoz U."/>
            <person name="Brodie E.L."/>
            <person name="Williams K.H."/>
            <person name="Hubbard S.S."/>
            <person name="Banfield J.F."/>
        </authorList>
    </citation>
    <scope>NUCLEOTIDE SEQUENCE [LARGE SCALE GENOMIC DNA]</scope>
</reference>
<evidence type="ECO:0000313" key="11">
    <source>
        <dbReference type="EMBL" id="OGK16661.1"/>
    </source>
</evidence>
<dbReference type="InterPro" id="IPR022645">
    <property type="entry name" value="SecD/SecF_bac"/>
</dbReference>